<dbReference type="STRING" id="3750.A0A498JXU5"/>
<dbReference type="Gene3D" id="2.60.120.330">
    <property type="entry name" value="B-lactam Antibiotic, Isopenicillin N Synthase, Chain"/>
    <property type="match status" value="1"/>
</dbReference>
<evidence type="ECO:0000256" key="1">
    <source>
        <dbReference type="ARBA" id="ARBA00022723"/>
    </source>
</evidence>
<dbReference type="EMBL" id="RDQH01000331">
    <property type="protein sequence ID" value="RXI00036.1"/>
    <property type="molecule type" value="Genomic_DNA"/>
</dbReference>
<protein>
    <recommendedName>
        <fullName evidence="6">Isopenicillin N synthase-like Fe(2+) 2OG dioxygenase domain-containing protein</fullName>
    </recommendedName>
</protein>
<organism evidence="4 5">
    <name type="scientific">Malus domestica</name>
    <name type="common">Apple</name>
    <name type="synonym">Pyrus malus</name>
    <dbReference type="NCBI Taxonomy" id="3750"/>
    <lineage>
        <taxon>Eukaryota</taxon>
        <taxon>Viridiplantae</taxon>
        <taxon>Streptophyta</taxon>
        <taxon>Embryophyta</taxon>
        <taxon>Tracheophyta</taxon>
        <taxon>Spermatophyta</taxon>
        <taxon>Magnoliopsida</taxon>
        <taxon>eudicotyledons</taxon>
        <taxon>Gunneridae</taxon>
        <taxon>Pentapetalae</taxon>
        <taxon>rosids</taxon>
        <taxon>fabids</taxon>
        <taxon>Rosales</taxon>
        <taxon>Rosaceae</taxon>
        <taxon>Amygdaloideae</taxon>
        <taxon>Maleae</taxon>
        <taxon>Malus</taxon>
    </lineage>
</organism>
<dbReference type="InterPro" id="IPR027443">
    <property type="entry name" value="IPNS-like_sf"/>
</dbReference>
<dbReference type="SUPFAM" id="SSF51197">
    <property type="entry name" value="Clavaminate synthase-like"/>
    <property type="match status" value="1"/>
</dbReference>
<keyword evidence="2" id="KW-0847">Vitamin C</keyword>
<name>A0A498JXU5_MALDO</name>
<evidence type="ECO:0000313" key="4">
    <source>
        <dbReference type="EMBL" id="RXI00036.1"/>
    </source>
</evidence>
<proteinExistence type="predicted"/>
<keyword evidence="5" id="KW-1185">Reference proteome</keyword>
<dbReference type="GO" id="GO:0046872">
    <property type="term" value="F:metal ion binding"/>
    <property type="evidence" value="ECO:0007669"/>
    <property type="project" value="UniProtKB-KW"/>
</dbReference>
<comment type="caution">
    <text evidence="4">The sequence shown here is derived from an EMBL/GenBank/DDBJ whole genome shotgun (WGS) entry which is preliminary data.</text>
</comment>
<accession>A0A498JXU5</accession>
<evidence type="ECO:0000256" key="2">
    <source>
        <dbReference type="ARBA" id="ARBA00022896"/>
    </source>
</evidence>
<dbReference type="Proteomes" id="UP000290289">
    <property type="component" value="Chromosome 5"/>
</dbReference>
<evidence type="ECO:0000313" key="5">
    <source>
        <dbReference type="Proteomes" id="UP000290289"/>
    </source>
</evidence>
<evidence type="ECO:0008006" key="6">
    <source>
        <dbReference type="Google" id="ProtNLM"/>
    </source>
</evidence>
<gene>
    <name evidence="4" type="ORF">DVH24_030526</name>
</gene>
<sequence>MFLGLKNLSMFCGFHLRNFMGKQLEWASFPFDISKMDHITLSKYEHKQKVTNHGIPGSLMESVISWLSKVIGCMRISINRKQMIRRIESDPFWAATPEESCSTWEHVPPFILSKNERGLSLQEYSERMRDMGIQLLRGISKSLGLEECYIEKKMKLESGYNILGPSYYPALSNFSIGQFPHRDPSLLVLVARNVGRGVQIQHQAKWLHADSPPGSILVIAADHMEVRPSY</sequence>
<reference evidence="4 5" key="1">
    <citation type="submission" date="2018-10" db="EMBL/GenBank/DDBJ databases">
        <title>A high-quality apple genome assembly.</title>
        <authorList>
            <person name="Hu J."/>
        </authorList>
    </citation>
    <scope>NUCLEOTIDE SEQUENCE [LARGE SCALE GENOMIC DNA]</scope>
    <source>
        <strain evidence="5">cv. HFTH1</strain>
        <tissue evidence="4">Young leaf</tissue>
    </source>
</reference>
<dbReference type="InterPro" id="IPR050295">
    <property type="entry name" value="Plant_2OG-oxidoreductases"/>
</dbReference>
<keyword evidence="3" id="KW-0408">Iron</keyword>
<dbReference type="PANTHER" id="PTHR47991">
    <property type="entry name" value="OXOGLUTARATE/IRON-DEPENDENT DIOXYGENASE"/>
    <property type="match status" value="1"/>
</dbReference>
<dbReference type="AlphaFoldDB" id="A0A498JXU5"/>
<keyword evidence="1" id="KW-0479">Metal-binding</keyword>
<evidence type="ECO:0000256" key="3">
    <source>
        <dbReference type="ARBA" id="ARBA00023004"/>
    </source>
</evidence>
<dbReference type="GO" id="GO:0031418">
    <property type="term" value="F:L-ascorbic acid binding"/>
    <property type="evidence" value="ECO:0007669"/>
    <property type="project" value="UniProtKB-KW"/>
</dbReference>